<keyword evidence="5" id="KW-1185">Reference proteome</keyword>
<gene>
    <name evidence="3" type="ORF">SS50377_15721</name>
    <name evidence="4" type="ORF">SS50377_21873</name>
</gene>
<name>V6LL00_9EUKA</name>
<proteinExistence type="inferred from homology"/>
<dbReference type="PANTHER" id="PTHR10779">
    <property type="entry name" value="DYNEIN LIGHT CHAIN ROADBLOCK"/>
    <property type="match status" value="1"/>
</dbReference>
<dbReference type="Gene3D" id="3.30.450.30">
    <property type="entry name" value="Dynein light chain 2a, cytoplasmic"/>
    <property type="match status" value="1"/>
</dbReference>
<dbReference type="SUPFAM" id="SSF103196">
    <property type="entry name" value="Roadblock/LC7 domain"/>
    <property type="match status" value="1"/>
</dbReference>
<protein>
    <submittedName>
        <fullName evidence="3">Dynein light chain</fullName>
    </submittedName>
</protein>
<dbReference type="VEuPathDB" id="GiardiaDB:SS50377_21873"/>
<reference evidence="3 4" key="1">
    <citation type="journal article" date="2014" name="PLoS Genet.">
        <title>The Genome of Spironucleus salmonicida Highlights a Fish Pathogen Adapted to Fluctuating Environments.</title>
        <authorList>
            <person name="Xu F."/>
            <person name="Jerlstrom-Hultqvist J."/>
            <person name="Einarsson E."/>
            <person name="Astvaldsson A."/>
            <person name="Svard S.G."/>
            <person name="Andersson J.O."/>
        </authorList>
    </citation>
    <scope>NUCLEOTIDE SEQUENCE</scope>
    <source>
        <strain evidence="4">ATCC 50377</strain>
    </source>
</reference>
<feature type="domain" description="Roadblock/LAMTOR2" evidence="2">
    <location>
        <begin position="6"/>
        <end position="94"/>
    </location>
</feature>
<accession>V6LL00</accession>
<evidence type="ECO:0000313" key="3">
    <source>
        <dbReference type="EMBL" id="EST44416.1"/>
    </source>
</evidence>
<comment type="similarity">
    <text evidence="1">Belongs to the GAMAD family.</text>
</comment>
<evidence type="ECO:0000313" key="4">
    <source>
        <dbReference type="EMBL" id="KAH0576310.1"/>
    </source>
</evidence>
<evidence type="ECO:0000313" key="5">
    <source>
        <dbReference type="Proteomes" id="UP000018208"/>
    </source>
</evidence>
<dbReference type="Pfam" id="PF03259">
    <property type="entry name" value="Robl_LC7"/>
    <property type="match status" value="1"/>
</dbReference>
<sequence>MDQCQVEQTISRITQLPGVQGILVLLDDGQVLRTTFDEEMTQKYTRLILQFALLAIASIRDADPQNELNYCRVRSDKREIVVIPDQKWFIVVVSNMDAEFRQ</sequence>
<dbReference type="InterPro" id="IPR004942">
    <property type="entry name" value="Roadblock/LAMTOR2_dom"/>
</dbReference>
<organism evidence="3">
    <name type="scientific">Spironucleus salmonicida</name>
    <dbReference type="NCBI Taxonomy" id="348837"/>
    <lineage>
        <taxon>Eukaryota</taxon>
        <taxon>Metamonada</taxon>
        <taxon>Diplomonadida</taxon>
        <taxon>Hexamitidae</taxon>
        <taxon>Hexamitinae</taxon>
        <taxon>Spironucleus</taxon>
    </lineage>
</organism>
<dbReference type="EMBL" id="AUWU02000002">
    <property type="protein sequence ID" value="KAH0576310.1"/>
    <property type="molecule type" value="Genomic_DNA"/>
</dbReference>
<dbReference type="SMART" id="SM00960">
    <property type="entry name" value="Robl_LC7"/>
    <property type="match status" value="1"/>
</dbReference>
<evidence type="ECO:0000259" key="2">
    <source>
        <dbReference type="SMART" id="SM00960"/>
    </source>
</evidence>
<dbReference type="AlphaFoldDB" id="V6LL00"/>
<evidence type="ECO:0000256" key="1">
    <source>
        <dbReference type="ARBA" id="ARBA00007191"/>
    </source>
</evidence>
<dbReference type="EMBL" id="KI546116">
    <property type="protein sequence ID" value="EST44416.1"/>
    <property type="molecule type" value="Genomic_DNA"/>
</dbReference>
<dbReference type="Proteomes" id="UP000018208">
    <property type="component" value="Unassembled WGS sequence"/>
</dbReference>
<reference evidence="4" key="2">
    <citation type="submission" date="2020-12" db="EMBL/GenBank/DDBJ databases">
        <title>New Spironucleus salmonicida genome in near-complete chromosomes.</title>
        <authorList>
            <person name="Xu F."/>
            <person name="Kurt Z."/>
            <person name="Jimenez-Gonzalez A."/>
            <person name="Astvaldsson A."/>
            <person name="Andersson J.O."/>
            <person name="Svard S.G."/>
        </authorList>
    </citation>
    <scope>NUCLEOTIDE SEQUENCE</scope>
    <source>
        <strain evidence="4">ATCC 50377</strain>
    </source>
</reference>
<dbReference type="OrthoDB" id="9985637at2759"/>